<dbReference type="KEGG" id="ppsr:I6J18_00800"/>
<protein>
    <submittedName>
        <fullName evidence="1">Uncharacterized protein</fullName>
    </submittedName>
</protein>
<dbReference type="Proteomes" id="UP000595254">
    <property type="component" value="Chromosome"/>
</dbReference>
<reference evidence="1 2" key="1">
    <citation type="submission" date="2021-01" db="EMBL/GenBank/DDBJ databases">
        <title>FDA dAtabase for Regulatory Grade micrObial Sequences (FDA-ARGOS): Supporting development and validation of Infectious Disease Dx tests.</title>
        <authorList>
            <person name="Nelson B."/>
            <person name="Plummer A."/>
            <person name="Tallon L."/>
            <person name="Sadzewicz L."/>
            <person name="Zhao X."/>
            <person name="Boylan J."/>
            <person name="Ott S."/>
            <person name="Bowen H."/>
            <person name="Vavikolanu K."/>
            <person name="Mehta A."/>
            <person name="Aluvathingal J."/>
            <person name="Nadendla S."/>
            <person name="Myers T."/>
            <person name="Yan Y."/>
            <person name="Sichtig H."/>
        </authorList>
    </citation>
    <scope>NUCLEOTIDE SEQUENCE [LARGE SCALE GENOMIC DNA]</scope>
    <source>
        <strain evidence="1 2">FDAARGOS_1161</strain>
    </source>
</reference>
<gene>
    <name evidence="1" type="ORF">I6J18_00800</name>
</gene>
<proteinExistence type="predicted"/>
<dbReference type="EMBL" id="CP068053">
    <property type="protein sequence ID" value="QQT00525.1"/>
    <property type="molecule type" value="Genomic_DNA"/>
</dbReference>
<dbReference type="AlphaFoldDB" id="A0A974NMT3"/>
<dbReference type="RefSeq" id="WP_201647792.1">
    <property type="nucleotide sequence ID" value="NZ_CP068053.1"/>
</dbReference>
<evidence type="ECO:0000313" key="2">
    <source>
        <dbReference type="Proteomes" id="UP000595254"/>
    </source>
</evidence>
<sequence length="189" mass="22162">MNFSFIDIRSGSATCVFEINHKKFEFHPSFHSDALGDFVSYLASKHPLCKLSWKEGAFHKINGGIHWQTGPYLLNWEFKRDFEDLEIIITEKQNFTVDRKVNTNLPKIILKTTCKFDDFVLCVIKELDRVIKQRGILGYRQEWQNYTFPIDGFLALKYAYLYKKPFEITKKNSGTSLEDELHLLLLAIE</sequence>
<organism evidence="1 2">
    <name type="scientific">Peribacillus psychrosaccharolyticus</name>
    <name type="common">Bacillus psychrosaccharolyticus</name>
    <dbReference type="NCBI Taxonomy" id="1407"/>
    <lineage>
        <taxon>Bacteria</taxon>
        <taxon>Bacillati</taxon>
        <taxon>Bacillota</taxon>
        <taxon>Bacilli</taxon>
        <taxon>Bacillales</taxon>
        <taxon>Bacillaceae</taxon>
        <taxon>Peribacillus</taxon>
    </lineage>
</organism>
<keyword evidence="2" id="KW-1185">Reference proteome</keyword>
<accession>A0A974NMT3</accession>
<name>A0A974NMT3_PERPY</name>
<evidence type="ECO:0000313" key="1">
    <source>
        <dbReference type="EMBL" id="QQT00525.1"/>
    </source>
</evidence>